<keyword evidence="7" id="KW-1185">Reference proteome</keyword>
<feature type="domain" description="ZZ-type" evidence="5">
    <location>
        <begin position="2"/>
        <end position="48"/>
    </location>
</feature>
<dbReference type="Gene3D" id="3.30.60.90">
    <property type="match status" value="1"/>
</dbReference>
<evidence type="ECO:0000256" key="3">
    <source>
        <dbReference type="ARBA" id="ARBA00022833"/>
    </source>
</evidence>
<feature type="compositionally biased region" description="Polar residues" evidence="4">
    <location>
        <begin position="90"/>
        <end position="109"/>
    </location>
</feature>
<feature type="region of interest" description="Disordered" evidence="4">
    <location>
        <begin position="61"/>
        <end position="187"/>
    </location>
</feature>
<organism evidence="6 7">
    <name type="scientific">Aulographum hederae CBS 113979</name>
    <dbReference type="NCBI Taxonomy" id="1176131"/>
    <lineage>
        <taxon>Eukaryota</taxon>
        <taxon>Fungi</taxon>
        <taxon>Dikarya</taxon>
        <taxon>Ascomycota</taxon>
        <taxon>Pezizomycotina</taxon>
        <taxon>Dothideomycetes</taxon>
        <taxon>Pleosporomycetidae</taxon>
        <taxon>Aulographales</taxon>
        <taxon>Aulographaceae</taxon>
    </lineage>
</organism>
<feature type="compositionally biased region" description="Pro residues" evidence="4">
    <location>
        <begin position="63"/>
        <end position="72"/>
    </location>
</feature>
<dbReference type="AlphaFoldDB" id="A0A6G1HDH2"/>
<evidence type="ECO:0000256" key="2">
    <source>
        <dbReference type="ARBA" id="ARBA00022771"/>
    </source>
</evidence>
<dbReference type="SUPFAM" id="SSF57850">
    <property type="entry name" value="RING/U-box"/>
    <property type="match status" value="1"/>
</dbReference>
<evidence type="ECO:0000256" key="4">
    <source>
        <dbReference type="SAM" id="MobiDB-lite"/>
    </source>
</evidence>
<protein>
    <recommendedName>
        <fullName evidence="5">ZZ-type domain-containing protein</fullName>
    </recommendedName>
</protein>
<dbReference type="InterPro" id="IPR000433">
    <property type="entry name" value="Znf_ZZ"/>
</dbReference>
<keyword evidence="3" id="KW-0862">Zinc</keyword>
<dbReference type="SMART" id="SM00291">
    <property type="entry name" value="ZnF_ZZ"/>
    <property type="match status" value="1"/>
</dbReference>
<evidence type="ECO:0000259" key="5">
    <source>
        <dbReference type="SMART" id="SM00291"/>
    </source>
</evidence>
<feature type="compositionally biased region" description="Low complexity" evidence="4">
    <location>
        <begin position="178"/>
        <end position="187"/>
    </location>
</feature>
<dbReference type="CDD" id="cd02249">
    <property type="entry name" value="ZZ"/>
    <property type="match status" value="1"/>
</dbReference>
<keyword evidence="2" id="KW-0863">Zinc-finger</keyword>
<dbReference type="GO" id="GO:0008270">
    <property type="term" value="F:zinc ion binding"/>
    <property type="evidence" value="ECO:0007669"/>
    <property type="project" value="UniProtKB-KW"/>
</dbReference>
<keyword evidence="1" id="KW-0479">Metal-binding</keyword>
<dbReference type="Pfam" id="PF00569">
    <property type="entry name" value="ZZ"/>
    <property type="match status" value="1"/>
</dbReference>
<sequence length="429" mass="47368">MAATMYTCHACGEEIPPSKALIRCEICQSFDLCANCFVTGRTAQSHTPYHPTKLFKRSELVELPPPPLPPRPSSTNPPFNSTPQPPQKFTPATTTFGNSPQQHQYYTPPSGQPSPAQYTVPPPPPLPAPYNAYGQPQELQAASPHPYNYPPPSADTPQHYQAYASNTSPAPPQPPRPVSSSSHPQGPGSGLSLWSILFDGEIPTQAFVQLMTAFFTHLDPQRKGTLTPEVYSSFLDAQGYATEHNVWKMSLTPVFGVTAESHADSQIRAAFENFSIEHQLAPRPVSDNASASSIDRLRSSVSSYTISGQHHSPASSSSDNMMPLLTFRGFVDITAVEVLGDPSKGWLDLNRALRAYQLPIWKERGDLPRNCLPEFAPPRVTERIKRIQQEAERKAREKLDALKAQHMLEAQANQNALDLIDGPQYVYRY</sequence>
<reference evidence="6" key="1">
    <citation type="journal article" date="2020" name="Stud. Mycol.">
        <title>101 Dothideomycetes genomes: a test case for predicting lifestyles and emergence of pathogens.</title>
        <authorList>
            <person name="Haridas S."/>
            <person name="Albert R."/>
            <person name="Binder M."/>
            <person name="Bloem J."/>
            <person name="Labutti K."/>
            <person name="Salamov A."/>
            <person name="Andreopoulos B."/>
            <person name="Baker S."/>
            <person name="Barry K."/>
            <person name="Bills G."/>
            <person name="Bluhm B."/>
            <person name="Cannon C."/>
            <person name="Castanera R."/>
            <person name="Culley D."/>
            <person name="Daum C."/>
            <person name="Ezra D."/>
            <person name="Gonzalez J."/>
            <person name="Henrissat B."/>
            <person name="Kuo A."/>
            <person name="Liang C."/>
            <person name="Lipzen A."/>
            <person name="Lutzoni F."/>
            <person name="Magnuson J."/>
            <person name="Mondo S."/>
            <person name="Nolan M."/>
            <person name="Ohm R."/>
            <person name="Pangilinan J."/>
            <person name="Park H.-J."/>
            <person name="Ramirez L."/>
            <person name="Alfaro M."/>
            <person name="Sun H."/>
            <person name="Tritt A."/>
            <person name="Yoshinaga Y."/>
            <person name="Zwiers L.-H."/>
            <person name="Turgeon B."/>
            <person name="Goodwin S."/>
            <person name="Spatafora J."/>
            <person name="Crous P."/>
            <person name="Grigoriev I."/>
        </authorList>
    </citation>
    <scope>NUCLEOTIDE SEQUENCE</scope>
    <source>
        <strain evidence="6">CBS 113979</strain>
    </source>
</reference>
<feature type="compositionally biased region" description="Low complexity" evidence="4">
    <location>
        <begin position="73"/>
        <end position="82"/>
    </location>
</feature>
<dbReference type="OrthoDB" id="7873042at2759"/>
<evidence type="ECO:0000256" key="1">
    <source>
        <dbReference type="ARBA" id="ARBA00022723"/>
    </source>
</evidence>
<name>A0A6G1HDH2_9PEZI</name>
<accession>A0A6G1HDH2</accession>
<dbReference type="Pfam" id="PF24355">
    <property type="entry name" value="DUF7514"/>
    <property type="match status" value="1"/>
</dbReference>
<dbReference type="EMBL" id="ML977140">
    <property type="protein sequence ID" value="KAF1991069.1"/>
    <property type="molecule type" value="Genomic_DNA"/>
</dbReference>
<dbReference type="InterPro" id="IPR055936">
    <property type="entry name" value="DUF7514"/>
</dbReference>
<dbReference type="PRINTS" id="PR01217">
    <property type="entry name" value="PRICHEXTENSN"/>
</dbReference>
<evidence type="ECO:0000313" key="6">
    <source>
        <dbReference type="EMBL" id="KAF1991069.1"/>
    </source>
</evidence>
<dbReference type="InterPro" id="IPR043145">
    <property type="entry name" value="Znf_ZZ_sf"/>
</dbReference>
<gene>
    <name evidence="6" type="ORF">K402DRAFT_389269</name>
</gene>
<proteinExistence type="predicted"/>
<dbReference type="Proteomes" id="UP000800041">
    <property type="component" value="Unassembled WGS sequence"/>
</dbReference>
<evidence type="ECO:0000313" key="7">
    <source>
        <dbReference type="Proteomes" id="UP000800041"/>
    </source>
</evidence>